<accession>A0ABR0MG43</accession>
<name>A0ABR0MG43_GOSAR</name>
<protein>
    <submittedName>
        <fullName evidence="2">Uncharacterized protein</fullName>
    </submittedName>
</protein>
<evidence type="ECO:0000313" key="3">
    <source>
        <dbReference type="Proteomes" id="UP001358586"/>
    </source>
</evidence>
<feature type="region of interest" description="Disordered" evidence="1">
    <location>
        <begin position="1"/>
        <end position="22"/>
    </location>
</feature>
<gene>
    <name evidence="2" type="ORF">PVK06_048314</name>
</gene>
<evidence type="ECO:0000313" key="2">
    <source>
        <dbReference type="EMBL" id="KAK5772053.1"/>
    </source>
</evidence>
<feature type="compositionally biased region" description="Basic and acidic residues" evidence="1">
    <location>
        <begin position="1"/>
        <end position="12"/>
    </location>
</feature>
<dbReference type="EMBL" id="JARKNE010000013">
    <property type="protein sequence ID" value="KAK5772053.1"/>
    <property type="molecule type" value="Genomic_DNA"/>
</dbReference>
<comment type="caution">
    <text evidence="2">The sequence shown here is derived from an EMBL/GenBank/DDBJ whole genome shotgun (WGS) entry which is preliminary data.</text>
</comment>
<proteinExistence type="predicted"/>
<sequence length="185" mass="21565">MNNDHSRRDPYHDSYMTKNSRQSKASFEFETFQGGKWEGRNISSSASKYSSTEIQSRRGDHISYVPRDSINKFQLHYLSDERQFRFIKKGKVEGELNPQVLKGFKRSPHFDLINCHSMINVDDFIPTSAMKNFSYDVFCVGSSVDKVKLNFHAQNMVICDKEFSRDTLKWFPPKERGRASNPLSF</sequence>
<keyword evidence="3" id="KW-1185">Reference proteome</keyword>
<organism evidence="2 3">
    <name type="scientific">Gossypium arboreum</name>
    <name type="common">Tree cotton</name>
    <name type="synonym">Gossypium nanking</name>
    <dbReference type="NCBI Taxonomy" id="29729"/>
    <lineage>
        <taxon>Eukaryota</taxon>
        <taxon>Viridiplantae</taxon>
        <taxon>Streptophyta</taxon>
        <taxon>Embryophyta</taxon>
        <taxon>Tracheophyta</taxon>
        <taxon>Spermatophyta</taxon>
        <taxon>Magnoliopsida</taxon>
        <taxon>eudicotyledons</taxon>
        <taxon>Gunneridae</taxon>
        <taxon>Pentapetalae</taxon>
        <taxon>rosids</taxon>
        <taxon>malvids</taxon>
        <taxon>Malvales</taxon>
        <taxon>Malvaceae</taxon>
        <taxon>Malvoideae</taxon>
        <taxon>Gossypium</taxon>
    </lineage>
</organism>
<dbReference type="Proteomes" id="UP001358586">
    <property type="component" value="Chromosome 13"/>
</dbReference>
<evidence type="ECO:0000256" key="1">
    <source>
        <dbReference type="SAM" id="MobiDB-lite"/>
    </source>
</evidence>
<reference evidence="2 3" key="1">
    <citation type="submission" date="2023-03" db="EMBL/GenBank/DDBJ databases">
        <title>WGS of Gossypium arboreum.</title>
        <authorList>
            <person name="Yu D."/>
        </authorList>
    </citation>
    <scope>NUCLEOTIDE SEQUENCE [LARGE SCALE GENOMIC DNA]</scope>
    <source>
        <tissue evidence="2">Leaf</tissue>
    </source>
</reference>